<dbReference type="Pfam" id="PF00072">
    <property type="entry name" value="Response_reg"/>
    <property type="match status" value="1"/>
</dbReference>
<comment type="caution">
    <text evidence="4">The sequence shown here is derived from an EMBL/GenBank/DDBJ whole genome shotgun (WGS) entry which is preliminary data.</text>
</comment>
<dbReference type="PANTHER" id="PTHR44591">
    <property type="entry name" value="STRESS RESPONSE REGULATOR PROTEIN 1"/>
    <property type="match status" value="1"/>
</dbReference>
<reference evidence="4 5" key="1">
    <citation type="submission" date="2021-10" db="EMBL/GenBank/DDBJ databases">
        <authorList>
            <person name="Criscuolo A."/>
        </authorList>
    </citation>
    <scope>NUCLEOTIDE SEQUENCE [LARGE SCALE GENOMIC DNA]</scope>
    <source>
        <strain evidence="5">CIP 111883</strain>
    </source>
</reference>
<dbReference type="InterPro" id="IPR001789">
    <property type="entry name" value="Sig_transdc_resp-reg_receiver"/>
</dbReference>
<feature type="modified residue" description="4-aspartylphosphate" evidence="2">
    <location>
        <position position="53"/>
    </location>
</feature>
<dbReference type="RefSeq" id="WP_230504239.1">
    <property type="nucleotide sequence ID" value="NZ_CAKJTJ010000035.1"/>
</dbReference>
<dbReference type="Gene3D" id="2.40.50.1020">
    <property type="entry name" value="LytTr DNA-binding domain"/>
    <property type="match status" value="1"/>
</dbReference>
<name>A0ABM8YTD2_9BACI</name>
<dbReference type="CDD" id="cd00156">
    <property type="entry name" value="REC"/>
    <property type="match status" value="1"/>
</dbReference>
<proteinExistence type="predicted"/>
<keyword evidence="1 2" id="KW-0597">Phosphoprotein</keyword>
<dbReference type="SMART" id="SM00850">
    <property type="entry name" value="LytTR"/>
    <property type="match status" value="1"/>
</dbReference>
<evidence type="ECO:0000256" key="2">
    <source>
        <dbReference type="PROSITE-ProRule" id="PRU00169"/>
    </source>
</evidence>
<evidence type="ECO:0000256" key="1">
    <source>
        <dbReference type="ARBA" id="ARBA00022553"/>
    </source>
</evidence>
<dbReference type="InterPro" id="IPR011006">
    <property type="entry name" value="CheY-like_superfamily"/>
</dbReference>
<dbReference type="Pfam" id="PF04397">
    <property type="entry name" value="LytTR"/>
    <property type="match status" value="1"/>
</dbReference>
<gene>
    <name evidence="4" type="ORF">BACCIP111883_03897</name>
</gene>
<dbReference type="Proteomes" id="UP000789833">
    <property type="component" value="Unassembled WGS sequence"/>
</dbReference>
<accession>A0ABM8YTD2</accession>
<evidence type="ECO:0000313" key="4">
    <source>
        <dbReference type="EMBL" id="CAG9623101.1"/>
    </source>
</evidence>
<dbReference type="InterPro" id="IPR007492">
    <property type="entry name" value="LytTR_DNA-bd_dom"/>
</dbReference>
<protein>
    <recommendedName>
        <fullName evidence="3">Response regulatory domain-containing protein</fullName>
    </recommendedName>
</protein>
<dbReference type="Gene3D" id="3.40.50.2300">
    <property type="match status" value="1"/>
</dbReference>
<evidence type="ECO:0000259" key="3">
    <source>
        <dbReference type="PROSITE" id="PS50110"/>
    </source>
</evidence>
<keyword evidence="5" id="KW-1185">Reference proteome</keyword>
<evidence type="ECO:0000313" key="5">
    <source>
        <dbReference type="Proteomes" id="UP000789833"/>
    </source>
</evidence>
<sequence>MNVLIIEDDQAIQKLLKKTLEMLPQKFNIHHTDSAAKALNLAENSKIDFFIVDIQLVDYKGTDLVKQLRAMPIYMYTPIVFETAVLSEELYAYRELKCFYYLVKPYTQLECLKVIQDVLKYLSHIQIDEQKLRIEQKGFIFEYLLKELLYIESFGKKLCLHLKRDGNVRKEMISSFSLKGIMELLDERFIQVHKSFIVNKDMIEQIDKVDQTIRLRNGQPLIPIGLKFRHSILRIGENK</sequence>
<dbReference type="EMBL" id="CAKJTJ010000035">
    <property type="protein sequence ID" value="CAG9623101.1"/>
    <property type="molecule type" value="Genomic_DNA"/>
</dbReference>
<feature type="domain" description="Response regulatory" evidence="3">
    <location>
        <begin position="2"/>
        <end position="119"/>
    </location>
</feature>
<dbReference type="InterPro" id="IPR050595">
    <property type="entry name" value="Bact_response_regulator"/>
</dbReference>
<dbReference type="PROSITE" id="PS50110">
    <property type="entry name" value="RESPONSE_REGULATORY"/>
    <property type="match status" value="1"/>
</dbReference>
<dbReference type="SUPFAM" id="SSF52172">
    <property type="entry name" value="CheY-like"/>
    <property type="match status" value="1"/>
</dbReference>
<organism evidence="4 5">
    <name type="scientific">Sutcliffiella rhizosphaerae</name>
    <dbReference type="NCBI Taxonomy" id="2880967"/>
    <lineage>
        <taxon>Bacteria</taxon>
        <taxon>Bacillati</taxon>
        <taxon>Bacillota</taxon>
        <taxon>Bacilli</taxon>
        <taxon>Bacillales</taxon>
        <taxon>Bacillaceae</taxon>
        <taxon>Sutcliffiella</taxon>
    </lineage>
</organism>
<dbReference type="SMART" id="SM00448">
    <property type="entry name" value="REC"/>
    <property type="match status" value="1"/>
</dbReference>
<dbReference type="PANTHER" id="PTHR44591:SF3">
    <property type="entry name" value="RESPONSE REGULATORY DOMAIN-CONTAINING PROTEIN"/>
    <property type="match status" value="1"/>
</dbReference>